<dbReference type="Gene3D" id="3.40.190.10">
    <property type="entry name" value="Periplasmic binding protein-like II"/>
    <property type="match status" value="1"/>
</dbReference>
<comment type="caution">
    <text evidence="1">The sequence shown here is derived from an EMBL/GenBank/DDBJ whole genome shotgun (WGS) entry which is preliminary data.</text>
</comment>
<dbReference type="PIRSF" id="PIRSF017082">
    <property type="entry name" value="YflP"/>
    <property type="match status" value="1"/>
</dbReference>
<dbReference type="AlphaFoldDB" id="A0A0A2V4L5"/>
<accession>A0A0A2V4L5</accession>
<dbReference type="InterPro" id="IPR042100">
    <property type="entry name" value="Bug_dom1"/>
</dbReference>
<reference evidence="1 2" key="1">
    <citation type="submission" date="2012-10" db="EMBL/GenBank/DDBJ databases">
        <title>Genome sequencing and analysis of entomopathogenic fungi Beauveria bassiana D1-5.</title>
        <authorList>
            <person name="Li Q."/>
            <person name="Wang L."/>
            <person name="Zhang Z."/>
            <person name="Wang Q."/>
            <person name="Ren J."/>
            <person name="Wang M."/>
            <person name="Xu W."/>
            <person name="Wang J."/>
            <person name="Lu Y."/>
            <person name="Du Q."/>
            <person name="Sun Z."/>
        </authorList>
    </citation>
    <scope>NUCLEOTIDE SEQUENCE [LARGE SCALE GENOMIC DNA]</scope>
    <source>
        <strain evidence="1 2">D1-5</strain>
    </source>
</reference>
<dbReference type="PANTHER" id="PTHR42928:SF5">
    <property type="entry name" value="BLR1237 PROTEIN"/>
    <property type="match status" value="1"/>
</dbReference>
<evidence type="ECO:0000313" key="1">
    <source>
        <dbReference type="EMBL" id="KGQ02428.1"/>
    </source>
</evidence>
<dbReference type="Gene3D" id="3.40.190.150">
    <property type="entry name" value="Bordetella uptake gene, domain 1"/>
    <property type="match status" value="1"/>
</dbReference>
<name>A0A0A2V4L5_BEABA</name>
<dbReference type="SUPFAM" id="SSF53850">
    <property type="entry name" value="Periplasmic binding protein-like II"/>
    <property type="match status" value="1"/>
</dbReference>
<organism evidence="1 2">
    <name type="scientific">Beauveria bassiana D1-5</name>
    <dbReference type="NCBI Taxonomy" id="1245745"/>
    <lineage>
        <taxon>Eukaryota</taxon>
        <taxon>Fungi</taxon>
        <taxon>Dikarya</taxon>
        <taxon>Ascomycota</taxon>
        <taxon>Pezizomycotina</taxon>
        <taxon>Sordariomycetes</taxon>
        <taxon>Hypocreomycetidae</taxon>
        <taxon>Hypocreales</taxon>
        <taxon>Cordycipitaceae</taxon>
        <taxon>Beauveria</taxon>
    </lineage>
</organism>
<proteinExistence type="predicted"/>
<dbReference type="EMBL" id="ANFO01001556">
    <property type="protein sequence ID" value="KGQ02428.1"/>
    <property type="molecule type" value="Genomic_DNA"/>
</dbReference>
<gene>
    <name evidence="1" type="ORF">BBAD15_g12361</name>
</gene>
<dbReference type="InterPro" id="IPR005064">
    <property type="entry name" value="BUG"/>
</dbReference>
<dbReference type="CDD" id="cd07012">
    <property type="entry name" value="PBP2_Bug_TTT"/>
    <property type="match status" value="1"/>
</dbReference>
<dbReference type="PANTHER" id="PTHR42928">
    <property type="entry name" value="TRICARBOXYLATE-BINDING PROTEIN"/>
    <property type="match status" value="1"/>
</dbReference>
<protein>
    <submittedName>
        <fullName evidence="1">Protein in tcbD-tcbE intergenic region</fullName>
    </submittedName>
</protein>
<dbReference type="Proteomes" id="UP000030106">
    <property type="component" value="Unassembled WGS sequence"/>
</dbReference>
<evidence type="ECO:0000313" key="2">
    <source>
        <dbReference type="Proteomes" id="UP000030106"/>
    </source>
</evidence>
<dbReference type="HOGENOM" id="CLU_045683_0_0_1"/>
<dbReference type="Pfam" id="PF03401">
    <property type="entry name" value="TctC"/>
    <property type="match status" value="1"/>
</dbReference>
<sequence>MTAPPPPQETSMTLTALAPRAFLRHALAAASLLLAGASHAAGWPEKPITLIVPSAAGGAADLTARTFAQFLGKQIGQTIIVEDRPGAGGIVGTNAAKNAPADGYTFLLSTNSTHAANQFLYKRLPYDAQKDFVQIGMLGTFGTVGIVAPDSPYRTVPELVDYAKKHPGEVFFGYYSSSSQVPSELFKQRAGINIGAAGYKNITQIITDLRGKQIGFAFVDYLTAMGQIDGKGLAPLAVTAAQRHPAWPDVPTMSTYYPDFIVAGWLGISAPAGTPPDVVAKMNAATQAAVNDPATADKLRALGLTPEAMDTARFDTFVKEDTARWKEWIKISGIQPQ</sequence>